<feature type="transmembrane region" description="Helical" evidence="7">
    <location>
        <begin position="32"/>
        <end position="55"/>
    </location>
</feature>
<keyword evidence="10" id="KW-1185">Reference proteome</keyword>
<evidence type="ECO:0000256" key="7">
    <source>
        <dbReference type="SAM" id="Phobius"/>
    </source>
</evidence>
<feature type="transmembrane region" description="Helical" evidence="7">
    <location>
        <begin position="358"/>
        <end position="377"/>
    </location>
</feature>
<feature type="transmembrane region" description="Helical" evidence="7">
    <location>
        <begin position="61"/>
        <end position="83"/>
    </location>
</feature>
<evidence type="ECO:0000256" key="4">
    <source>
        <dbReference type="ARBA" id="ARBA00022692"/>
    </source>
</evidence>
<feature type="transmembrane region" description="Helical" evidence="7">
    <location>
        <begin position="238"/>
        <end position="260"/>
    </location>
</feature>
<dbReference type="RefSeq" id="WP_073479652.1">
    <property type="nucleotide sequence ID" value="NZ_FQVN01000001.1"/>
</dbReference>
<dbReference type="PANTHER" id="PTHR23513">
    <property type="entry name" value="INTEGRAL MEMBRANE EFFLUX PROTEIN-RELATED"/>
    <property type="match status" value="1"/>
</dbReference>
<keyword evidence="3" id="KW-1003">Cell membrane</keyword>
<dbReference type="PANTHER" id="PTHR23513:SF9">
    <property type="entry name" value="ENTEROBACTIN EXPORTER ENTS"/>
    <property type="match status" value="1"/>
</dbReference>
<dbReference type="Gene3D" id="1.20.1250.20">
    <property type="entry name" value="MFS general substrate transporter like domains"/>
    <property type="match status" value="1"/>
</dbReference>
<evidence type="ECO:0000256" key="3">
    <source>
        <dbReference type="ARBA" id="ARBA00022475"/>
    </source>
</evidence>
<dbReference type="STRING" id="2017.SAMN05444320_101494"/>
<dbReference type="SUPFAM" id="SSF103473">
    <property type="entry name" value="MFS general substrate transporter"/>
    <property type="match status" value="1"/>
</dbReference>
<evidence type="ECO:0000256" key="6">
    <source>
        <dbReference type="ARBA" id="ARBA00023136"/>
    </source>
</evidence>
<protein>
    <submittedName>
        <fullName evidence="9">Predicted arabinose efflux permease, MFS family</fullName>
    </submittedName>
</protein>
<keyword evidence="4 7" id="KW-0812">Transmembrane</keyword>
<evidence type="ECO:0000256" key="1">
    <source>
        <dbReference type="ARBA" id="ARBA00004429"/>
    </source>
</evidence>
<evidence type="ECO:0000259" key="8">
    <source>
        <dbReference type="PROSITE" id="PS50850"/>
    </source>
</evidence>
<dbReference type="Pfam" id="PF05977">
    <property type="entry name" value="MFS_3"/>
    <property type="match status" value="1"/>
</dbReference>
<dbReference type="InterPro" id="IPR036259">
    <property type="entry name" value="MFS_trans_sf"/>
</dbReference>
<dbReference type="EMBL" id="FQVN01000001">
    <property type="protein sequence ID" value="SHE58331.1"/>
    <property type="molecule type" value="Genomic_DNA"/>
</dbReference>
<keyword evidence="5 7" id="KW-1133">Transmembrane helix</keyword>
<gene>
    <name evidence="9" type="ORF">SAMN05444320_101494</name>
</gene>
<organism evidence="9 10">
    <name type="scientific">Streptoalloteichus hindustanus</name>
    <dbReference type="NCBI Taxonomy" id="2017"/>
    <lineage>
        <taxon>Bacteria</taxon>
        <taxon>Bacillati</taxon>
        <taxon>Actinomycetota</taxon>
        <taxon>Actinomycetes</taxon>
        <taxon>Pseudonocardiales</taxon>
        <taxon>Pseudonocardiaceae</taxon>
        <taxon>Streptoalloteichus</taxon>
    </lineage>
</organism>
<dbReference type="PROSITE" id="PS50850">
    <property type="entry name" value="MFS"/>
    <property type="match status" value="1"/>
</dbReference>
<feature type="transmembrane region" description="Helical" evidence="7">
    <location>
        <begin position="389"/>
        <end position="408"/>
    </location>
</feature>
<dbReference type="OrthoDB" id="5494559at2"/>
<feature type="transmembrane region" description="Helical" evidence="7">
    <location>
        <begin position="266"/>
        <end position="286"/>
    </location>
</feature>
<proteinExistence type="predicted"/>
<dbReference type="InterPro" id="IPR020846">
    <property type="entry name" value="MFS_dom"/>
</dbReference>
<name>A0A1M4UNI9_STRHI</name>
<dbReference type="GO" id="GO:0005886">
    <property type="term" value="C:plasma membrane"/>
    <property type="evidence" value="ECO:0007669"/>
    <property type="project" value="UniProtKB-SubCell"/>
</dbReference>
<keyword evidence="6 7" id="KW-0472">Membrane</keyword>
<comment type="subcellular location">
    <subcellularLocation>
        <location evidence="1">Cell inner membrane</location>
        <topology evidence="1">Multi-pass membrane protein</topology>
    </subcellularLocation>
</comment>
<feature type="transmembrane region" description="Helical" evidence="7">
    <location>
        <begin position="95"/>
        <end position="114"/>
    </location>
</feature>
<keyword evidence="2" id="KW-0813">Transport</keyword>
<feature type="transmembrane region" description="Helical" evidence="7">
    <location>
        <begin position="298"/>
        <end position="316"/>
    </location>
</feature>
<dbReference type="CDD" id="cd06173">
    <property type="entry name" value="MFS_MefA_like"/>
    <property type="match status" value="1"/>
</dbReference>
<reference evidence="9 10" key="1">
    <citation type="submission" date="2016-11" db="EMBL/GenBank/DDBJ databases">
        <authorList>
            <person name="Jaros S."/>
            <person name="Januszkiewicz K."/>
            <person name="Wedrychowicz H."/>
        </authorList>
    </citation>
    <scope>NUCLEOTIDE SEQUENCE [LARGE SCALE GENOMIC DNA]</scope>
    <source>
        <strain evidence="9 10">DSM 44523</strain>
    </source>
</reference>
<evidence type="ECO:0000256" key="2">
    <source>
        <dbReference type="ARBA" id="ARBA00022448"/>
    </source>
</evidence>
<feature type="transmembrane region" description="Helical" evidence="7">
    <location>
        <begin position="188"/>
        <end position="205"/>
    </location>
</feature>
<dbReference type="InterPro" id="IPR010290">
    <property type="entry name" value="TM_effector"/>
</dbReference>
<sequence>MGDDHSGGSWLARLAGLLPDVSAWRASRDFRLLVGSGTITMLGSFVTLVAVPVQIKQLTDSFVAVGLVGAVEAVPMILFGLYGGALADAIDRRRLVVLCEVGLLLCSGGLLVNALLPSPAIWPLFVIAAATAALDSLQRPSLEALVPRYVPHAMLPGAVSLSALRWQVGAILGPALGGVLVSTWGPGTAYAVDLVSFALSAWLLSRMRPAPAADGAERAGLSSIAAGLRYAARRRDLLGTYLVDVVAMLLAMPQALFPFLADRLGAPWALGLLYSAIAVGSLLGSLTSGWTSRVHRHGMAVAVAAVAWGGGIALAGVVDNVWLVLVCLMAAGAADMISGLFRTVIWNQSIPDQLRGRLAGIELLSYMIGPMVGNARAGVTAQLFGLRTAIAGGGLACVAAVAGVTALLPSLRRYDDRTNEHVVAERERRAARAAADESSP</sequence>
<dbReference type="AlphaFoldDB" id="A0A1M4UNI9"/>
<evidence type="ECO:0000256" key="5">
    <source>
        <dbReference type="ARBA" id="ARBA00022989"/>
    </source>
</evidence>
<evidence type="ECO:0000313" key="9">
    <source>
        <dbReference type="EMBL" id="SHE58331.1"/>
    </source>
</evidence>
<dbReference type="Proteomes" id="UP000184501">
    <property type="component" value="Unassembled WGS sequence"/>
</dbReference>
<accession>A0A1M4UNI9</accession>
<dbReference type="GO" id="GO:0022857">
    <property type="term" value="F:transmembrane transporter activity"/>
    <property type="evidence" value="ECO:0007669"/>
    <property type="project" value="InterPro"/>
</dbReference>
<evidence type="ECO:0000313" key="10">
    <source>
        <dbReference type="Proteomes" id="UP000184501"/>
    </source>
</evidence>
<feature type="domain" description="Major facilitator superfamily (MFS) profile" evidence="8">
    <location>
        <begin position="232"/>
        <end position="440"/>
    </location>
</feature>
<feature type="transmembrane region" description="Helical" evidence="7">
    <location>
        <begin position="322"/>
        <end position="346"/>
    </location>
</feature>